<protein>
    <submittedName>
        <fullName evidence="1">Uncharacterized protein</fullName>
    </submittedName>
</protein>
<accession>A0A9N9VHA8</accession>
<dbReference type="OrthoDB" id="10360817at2759"/>
<proteinExistence type="predicted"/>
<organism evidence="1 2">
    <name type="scientific">Clonostachys rhizophaga</name>
    <dbReference type="NCBI Taxonomy" id="160324"/>
    <lineage>
        <taxon>Eukaryota</taxon>
        <taxon>Fungi</taxon>
        <taxon>Dikarya</taxon>
        <taxon>Ascomycota</taxon>
        <taxon>Pezizomycotina</taxon>
        <taxon>Sordariomycetes</taxon>
        <taxon>Hypocreomycetidae</taxon>
        <taxon>Hypocreales</taxon>
        <taxon>Bionectriaceae</taxon>
        <taxon>Clonostachys</taxon>
    </lineage>
</organism>
<evidence type="ECO:0000313" key="2">
    <source>
        <dbReference type="Proteomes" id="UP000696573"/>
    </source>
</evidence>
<name>A0A9N9VHA8_9HYPO</name>
<keyword evidence="2" id="KW-1185">Reference proteome</keyword>
<evidence type="ECO:0000313" key="1">
    <source>
        <dbReference type="EMBL" id="CAH0026237.1"/>
    </source>
</evidence>
<sequence length="182" mass="20410">MPSRDASWSFAPCAAVRFDLVQGQIVRRTAVGQLKLATARSQGTIRARVAPVFEESCILGTSRFEGVVEDEAIARQGERMTDRQTRRSMLGWVSTRWVFFFVVGAQIVPKEMRGCHVDLADNQSEGVLARRPPLVRWFVRFCLLLLSQRQCDVKAPSVSGRMMGVRRALVGVFFFKFVGGVL</sequence>
<dbReference type="AlphaFoldDB" id="A0A9N9VHA8"/>
<reference evidence="1" key="1">
    <citation type="submission" date="2021-10" db="EMBL/GenBank/DDBJ databases">
        <authorList>
            <person name="Piombo E."/>
        </authorList>
    </citation>
    <scope>NUCLEOTIDE SEQUENCE</scope>
</reference>
<comment type="caution">
    <text evidence="1">The sequence shown here is derived from an EMBL/GenBank/DDBJ whole genome shotgun (WGS) entry which is preliminary data.</text>
</comment>
<dbReference type="Proteomes" id="UP000696573">
    <property type="component" value="Unassembled WGS sequence"/>
</dbReference>
<gene>
    <name evidence="1" type="ORF">CRHIZ90672A_00014004</name>
</gene>
<dbReference type="EMBL" id="CABFNQ020000718">
    <property type="protein sequence ID" value="CAH0026237.1"/>
    <property type="molecule type" value="Genomic_DNA"/>
</dbReference>